<comment type="cofactor">
    <cofactor evidence="1">
        <name>FAD</name>
        <dbReference type="ChEBI" id="CHEBI:57692"/>
    </cofactor>
</comment>
<evidence type="ECO:0000256" key="1">
    <source>
        <dbReference type="ARBA" id="ARBA00001974"/>
    </source>
</evidence>
<dbReference type="AlphaFoldDB" id="A0A2J6RFD3"/>
<evidence type="ECO:0000256" key="4">
    <source>
        <dbReference type="ARBA" id="ARBA00022827"/>
    </source>
</evidence>
<dbReference type="Proteomes" id="UP000235786">
    <property type="component" value="Unassembled WGS sequence"/>
</dbReference>
<dbReference type="PANTHER" id="PTHR42973">
    <property type="entry name" value="BINDING OXIDOREDUCTASE, PUTATIVE (AFU_ORTHOLOGUE AFUA_1G17690)-RELATED"/>
    <property type="match status" value="1"/>
</dbReference>
<dbReference type="Pfam" id="PF01565">
    <property type="entry name" value="FAD_binding_4"/>
    <property type="match status" value="1"/>
</dbReference>
<evidence type="ECO:0000256" key="5">
    <source>
        <dbReference type="ARBA" id="ARBA00023002"/>
    </source>
</evidence>
<feature type="domain" description="FAD-binding PCMH-type" evidence="6">
    <location>
        <begin position="1"/>
        <end position="119"/>
    </location>
</feature>
<evidence type="ECO:0000313" key="7">
    <source>
        <dbReference type="EMBL" id="PMD37218.1"/>
    </source>
</evidence>
<keyword evidence="4" id="KW-0274">FAD</keyword>
<dbReference type="InterPro" id="IPR016166">
    <property type="entry name" value="FAD-bd_PCMH"/>
</dbReference>
<dbReference type="PANTHER" id="PTHR42973:SF39">
    <property type="entry name" value="FAD-BINDING PCMH-TYPE DOMAIN-CONTAINING PROTEIN"/>
    <property type="match status" value="1"/>
</dbReference>
<evidence type="ECO:0000256" key="2">
    <source>
        <dbReference type="ARBA" id="ARBA00005466"/>
    </source>
</evidence>
<dbReference type="SUPFAM" id="SSF56176">
    <property type="entry name" value="FAD-binding/transporter-associated domain-like"/>
    <property type="match status" value="1"/>
</dbReference>
<keyword evidence="5" id="KW-0560">Oxidoreductase</keyword>
<dbReference type="STRING" id="1149755.A0A2J6RFD3"/>
<dbReference type="EMBL" id="KZ613949">
    <property type="protein sequence ID" value="PMD37218.1"/>
    <property type="molecule type" value="Genomic_DNA"/>
</dbReference>
<keyword evidence="8" id="KW-1185">Reference proteome</keyword>
<dbReference type="Gene3D" id="3.40.462.20">
    <property type="match status" value="1"/>
</dbReference>
<dbReference type="InterPro" id="IPR050416">
    <property type="entry name" value="FAD-linked_Oxidoreductase"/>
</dbReference>
<evidence type="ECO:0000313" key="8">
    <source>
        <dbReference type="Proteomes" id="UP000235786"/>
    </source>
</evidence>
<dbReference type="GO" id="GO:0071949">
    <property type="term" value="F:FAD binding"/>
    <property type="evidence" value="ECO:0007669"/>
    <property type="project" value="InterPro"/>
</dbReference>
<accession>A0A2J6RFD3</accession>
<evidence type="ECO:0000256" key="3">
    <source>
        <dbReference type="ARBA" id="ARBA00022630"/>
    </source>
</evidence>
<keyword evidence="3" id="KW-0285">Flavoprotein</keyword>
<dbReference type="Gene3D" id="3.30.465.10">
    <property type="match status" value="1"/>
</dbReference>
<name>A0A2J6RFD3_HYAVF</name>
<dbReference type="InterPro" id="IPR016169">
    <property type="entry name" value="FAD-bd_PCMH_sub2"/>
</dbReference>
<dbReference type="InterPro" id="IPR006094">
    <property type="entry name" value="Oxid_FAD_bind_N"/>
</dbReference>
<protein>
    <submittedName>
        <fullName evidence="7">FAD-binding domain-containing protein</fullName>
    </submittedName>
</protein>
<dbReference type="PROSITE" id="PS51387">
    <property type="entry name" value="FAD_PCMH"/>
    <property type="match status" value="1"/>
</dbReference>
<dbReference type="InterPro" id="IPR036318">
    <property type="entry name" value="FAD-bd_PCMH-like_sf"/>
</dbReference>
<dbReference type="GO" id="GO:0016491">
    <property type="term" value="F:oxidoreductase activity"/>
    <property type="evidence" value="ECO:0007669"/>
    <property type="project" value="UniProtKB-KW"/>
</dbReference>
<comment type="similarity">
    <text evidence="2">Belongs to the oxygen-dependent FAD-linked oxidoreductase family.</text>
</comment>
<reference evidence="7 8" key="1">
    <citation type="submission" date="2016-04" db="EMBL/GenBank/DDBJ databases">
        <title>A degradative enzymes factory behind the ericoid mycorrhizal symbiosis.</title>
        <authorList>
            <consortium name="DOE Joint Genome Institute"/>
            <person name="Martino E."/>
            <person name="Morin E."/>
            <person name="Grelet G."/>
            <person name="Kuo A."/>
            <person name="Kohler A."/>
            <person name="Daghino S."/>
            <person name="Barry K."/>
            <person name="Choi C."/>
            <person name="Cichocki N."/>
            <person name="Clum A."/>
            <person name="Copeland A."/>
            <person name="Hainaut M."/>
            <person name="Haridas S."/>
            <person name="Labutti K."/>
            <person name="Lindquist E."/>
            <person name="Lipzen A."/>
            <person name="Khouja H.-R."/>
            <person name="Murat C."/>
            <person name="Ohm R."/>
            <person name="Olson A."/>
            <person name="Spatafora J."/>
            <person name="Veneault-Fourrey C."/>
            <person name="Henrissat B."/>
            <person name="Grigoriev I."/>
            <person name="Martin F."/>
            <person name="Perotto S."/>
        </authorList>
    </citation>
    <scope>NUCLEOTIDE SEQUENCE [LARGE SCALE GENOMIC DNA]</scope>
    <source>
        <strain evidence="7 8">F</strain>
    </source>
</reference>
<proteinExistence type="inferred from homology"/>
<dbReference type="OrthoDB" id="415825at2759"/>
<sequence length="385" mass="43448">MGKMNAVKIDVGKRTAVVQTAAHRVDLNNVLLPHGLMFPAGHCPSVGIGGFLLQGGFGWNSRAWGVACESVLAIDVVNAEGELIHADNKQNSDYYWAARGAGCGYFAIATHFYLELKPLPKGIMSSRYILPIECLDELFLTLEQTAHKFPRSLEVGCFIGRDQDGFKEPTIAFYGDALAESEDEARYGFQLLDDLPVVKKAHHSTTFVPCTLADMLKRFDDLLDNAGLRYEANNFWTDAPMKHLLPNVHNIVNNLPPAPSHLYLFWWYPDHKPSDMAFSMQSNVWMSLYAIGQDPSKDEANHKYVIDSIKAMDPYSKGTQLADENLFGHPARFMQPKNFERLEKMRNKHDPRGRFFGHPRIPPEFEEIKAKLNYQEGSKMKAARL</sequence>
<evidence type="ECO:0000259" key="6">
    <source>
        <dbReference type="PROSITE" id="PS51387"/>
    </source>
</evidence>
<gene>
    <name evidence="7" type="ORF">L207DRAFT_514530</name>
</gene>
<organism evidence="7 8">
    <name type="scientific">Hyaloscypha variabilis (strain UAMH 11265 / GT02V1 / F)</name>
    <name type="common">Meliniomyces variabilis</name>
    <dbReference type="NCBI Taxonomy" id="1149755"/>
    <lineage>
        <taxon>Eukaryota</taxon>
        <taxon>Fungi</taxon>
        <taxon>Dikarya</taxon>
        <taxon>Ascomycota</taxon>
        <taxon>Pezizomycotina</taxon>
        <taxon>Leotiomycetes</taxon>
        <taxon>Helotiales</taxon>
        <taxon>Hyaloscyphaceae</taxon>
        <taxon>Hyaloscypha</taxon>
        <taxon>Hyaloscypha variabilis</taxon>
    </lineage>
</organism>